<dbReference type="InterPro" id="IPR004841">
    <property type="entry name" value="AA-permease/SLC12A_dom"/>
</dbReference>
<dbReference type="AlphaFoldDB" id="A0A917HD44"/>
<dbReference type="InterPro" id="IPR050367">
    <property type="entry name" value="APC_superfamily"/>
</dbReference>
<comment type="subcellular location">
    <subcellularLocation>
        <location evidence="1">Membrane</location>
        <topology evidence="1">Multi-pass membrane protein</topology>
    </subcellularLocation>
</comment>
<feature type="transmembrane region" description="Helical" evidence="5">
    <location>
        <begin position="55"/>
        <end position="75"/>
    </location>
</feature>
<feature type="transmembrane region" description="Helical" evidence="5">
    <location>
        <begin position="408"/>
        <end position="426"/>
    </location>
</feature>
<dbReference type="RefSeq" id="WP_188553748.1">
    <property type="nucleotide sequence ID" value="NZ_BMGT01000002.1"/>
</dbReference>
<evidence type="ECO:0000313" key="8">
    <source>
        <dbReference type="Proteomes" id="UP000647241"/>
    </source>
</evidence>
<dbReference type="EMBL" id="BMGT01000002">
    <property type="protein sequence ID" value="GGG75043.1"/>
    <property type="molecule type" value="Genomic_DNA"/>
</dbReference>
<feature type="transmembrane region" description="Helical" evidence="5">
    <location>
        <begin position="207"/>
        <end position="229"/>
    </location>
</feature>
<dbReference type="Pfam" id="PF00324">
    <property type="entry name" value="AA_permease"/>
    <property type="match status" value="1"/>
</dbReference>
<evidence type="ECO:0000313" key="7">
    <source>
        <dbReference type="EMBL" id="GGG75043.1"/>
    </source>
</evidence>
<feature type="transmembrane region" description="Helical" evidence="5">
    <location>
        <begin position="347"/>
        <end position="367"/>
    </location>
</feature>
<dbReference type="GO" id="GO:0016020">
    <property type="term" value="C:membrane"/>
    <property type="evidence" value="ECO:0007669"/>
    <property type="project" value="UniProtKB-SubCell"/>
</dbReference>
<feature type="transmembrane region" description="Helical" evidence="5">
    <location>
        <begin position="134"/>
        <end position="152"/>
    </location>
</feature>
<dbReference type="PANTHER" id="PTHR42770">
    <property type="entry name" value="AMINO ACID TRANSPORTER-RELATED"/>
    <property type="match status" value="1"/>
</dbReference>
<name>A0A917HD44_9BACT</name>
<proteinExistence type="predicted"/>
<feature type="transmembrane region" description="Helical" evidence="5">
    <location>
        <begin position="432"/>
        <end position="449"/>
    </location>
</feature>
<evidence type="ECO:0000256" key="5">
    <source>
        <dbReference type="SAM" id="Phobius"/>
    </source>
</evidence>
<dbReference type="Gene3D" id="1.20.1740.10">
    <property type="entry name" value="Amino acid/polyamine transporter I"/>
    <property type="match status" value="1"/>
</dbReference>
<reference evidence="7" key="2">
    <citation type="submission" date="2020-09" db="EMBL/GenBank/DDBJ databases">
        <authorList>
            <person name="Sun Q."/>
            <person name="Zhou Y."/>
        </authorList>
    </citation>
    <scope>NUCLEOTIDE SEQUENCE</scope>
    <source>
        <strain evidence="7">CGMCC 1.12997</strain>
    </source>
</reference>
<dbReference type="PIRSF" id="PIRSF006060">
    <property type="entry name" value="AA_transporter"/>
    <property type="match status" value="1"/>
</dbReference>
<keyword evidence="3 5" id="KW-1133">Transmembrane helix</keyword>
<evidence type="ECO:0000256" key="4">
    <source>
        <dbReference type="ARBA" id="ARBA00023136"/>
    </source>
</evidence>
<feature type="transmembrane region" description="Helical" evidence="5">
    <location>
        <begin position="26"/>
        <end position="49"/>
    </location>
</feature>
<reference evidence="7" key="1">
    <citation type="journal article" date="2014" name="Int. J. Syst. Evol. Microbiol.">
        <title>Complete genome sequence of Corynebacterium casei LMG S-19264T (=DSM 44701T), isolated from a smear-ripened cheese.</title>
        <authorList>
            <consortium name="US DOE Joint Genome Institute (JGI-PGF)"/>
            <person name="Walter F."/>
            <person name="Albersmeier A."/>
            <person name="Kalinowski J."/>
            <person name="Ruckert C."/>
        </authorList>
    </citation>
    <scope>NUCLEOTIDE SEQUENCE</scope>
    <source>
        <strain evidence="7">CGMCC 1.12997</strain>
    </source>
</reference>
<evidence type="ECO:0000256" key="1">
    <source>
        <dbReference type="ARBA" id="ARBA00004141"/>
    </source>
</evidence>
<sequence>MAQQQEVTVPSTSSGKAVRLNRTLKLWNLIIIGMVIVQPTAPMGIYGVISNKAHGHVVTTILIAMVAMLFTAICYGRMARIYPSAGSAYTYVGQEMHSALGYIVGWGMVMDYLLNPLICTAFCAKTAMNIVPGMSYYVWVLIFAVFFTWMNLRGIKTSAQLNEALCAGMVLVVLIFLAAVVHALWHVHHDPGFFTHPFYQPDTFHPANIFAGTSVAVLTYIGFDAVSTLSEEVENPRRNILLATVLVCLITGLLSGLEVYAAQLIWGAKPFPSSQVESAFAMVARQAGGTVLFWIINCTLLVANMGSALGSQLAAGRLLYGMGRGNALPKAFFGAIEPKRHVPRNNILIVGAFALAGAATLEFFSARLGGGAYEIGAEALNFGAFLAFMGVNGASFIHHWRHERSKNLSGLIVPALGFLICGFIWIHLSHAALVLGIVWMVAGITYGAIRTRGFRSELVTFEILPDDI</sequence>
<evidence type="ECO:0000259" key="6">
    <source>
        <dbReference type="Pfam" id="PF00324"/>
    </source>
</evidence>
<dbReference type="GO" id="GO:0055085">
    <property type="term" value="P:transmembrane transport"/>
    <property type="evidence" value="ECO:0007669"/>
    <property type="project" value="InterPro"/>
</dbReference>
<feature type="transmembrane region" description="Helical" evidence="5">
    <location>
        <begin position="96"/>
        <end position="114"/>
    </location>
</feature>
<keyword evidence="4 5" id="KW-0472">Membrane</keyword>
<protein>
    <submittedName>
        <fullName evidence="7">Amino acid permease</fullName>
    </submittedName>
</protein>
<accession>A0A917HD44</accession>
<comment type="caution">
    <text evidence="7">The sequence shown here is derived from an EMBL/GenBank/DDBJ whole genome shotgun (WGS) entry which is preliminary data.</text>
</comment>
<evidence type="ECO:0000256" key="2">
    <source>
        <dbReference type="ARBA" id="ARBA00022692"/>
    </source>
</evidence>
<feature type="transmembrane region" description="Helical" evidence="5">
    <location>
        <begin position="379"/>
        <end position="396"/>
    </location>
</feature>
<dbReference type="Proteomes" id="UP000647241">
    <property type="component" value="Unassembled WGS sequence"/>
</dbReference>
<feature type="domain" description="Amino acid permease/ SLC12A" evidence="6">
    <location>
        <begin position="43"/>
        <end position="447"/>
    </location>
</feature>
<feature type="transmembrane region" description="Helical" evidence="5">
    <location>
        <begin position="291"/>
        <end position="315"/>
    </location>
</feature>
<evidence type="ECO:0000256" key="3">
    <source>
        <dbReference type="ARBA" id="ARBA00022989"/>
    </source>
</evidence>
<feature type="transmembrane region" description="Helical" evidence="5">
    <location>
        <begin position="241"/>
        <end position="266"/>
    </location>
</feature>
<organism evidence="7 8">
    <name type="scientific">Edaphobacter dinghuensis</name>
    <dbReference type="NCBI Taxonomy" id="1560005"/>
    <lineage>
        <taxon>Bacteria</taxon>
        <taxon>Pseudomonadati</taxon>
        <taxon>Acidobacteriota</taxon>
        <taxon>Terriglobia</taxon>
        <taxon>Terriglobales</taxon>
        <taxon>Acidobacteriaceae</taxon>
        <taxon>Edaphobacter</taxon>
    </lineage>
</organism>
<gene>
    <name evidence="7" type="ORF">GCM10011585_17250</name>
</gene>
<dbReference type="PANTHER" id="PTHR42770:SF8">
    <property type="entry name" value="PUTRESCINE IMPORTER PUUP"/>
    <property type="match status" value="1"/>
</dbReference>
<keyword evidence="8" id="KW-1185">Reference proteome</keyword>
<keyword evidence="2 5" id="KW-0812">Transmembrane</keyword>
<feature type="transmembrane region" description="Helical" evidence="5">
    <location>
        <begin position="164"/>
        <end position="187"/>
    </location>
</feature>